<sequence length="177" mass="20124">MADDNCWYLVPQPTHENLHFDKIYESCTDSLNKGCLDFPGYFRIVCLLGGEEVFIGEEAAQGQMFKAWRKNNPVAVVNFRQRASKVGDWDPIRNDLGHTIFYYGQFFQRVDYNKAYEVFARNPQPEHAKSRTLFCLGDRAVPAEPWTAHVVGLGEGLDSETVDSVVDDRPPGFDLKA</sequence>
<dbReference type="AlphaFoldDB" id="A0AAD8XIH4"/>
<accession>A0AAD8XIH4</accession>
<gene>
    <name evidence="1" type="ORF">BDZ83DRAFT_749013</name>
</gene>
<dbReference type="Proteomes" id="UP001244207">
    <property type="component" value="Unassembled WGS sequence"/>
</dbReference>
<evidence type="ECO:0000313" key="2">
    <source>
        <dbReference type="Proteomes" id="UP001244207"/>
    </source>
</evidence>
<comment type="caution">
    <text evidence="1">The sequence shown here is derived from an EMBL/GenBank/DDBJ whole genome shotgun (WGS) entry which is preliminary data.</text>
</comment>
<dbReference type="EMBL" id="JAHMHS010000016">
    <property type="protein sequence ID" value="KAK1728607.1"/>
    <property type="molecule type" value="Genomic_DNA"/>
</dbReference>
<evidence type="ECO:0000313" key="1">
    <source>
        <dbReference type="EMBL" id="KAK1728607.1"/>
    </source>
</evidence>
<name>A0AAD8XIH4_GLOAC</name>
<keyword evidence="2" id="KW-1185">Reference proteome</keyword>
<organism evidence="1 2">
    <name type="scientific">Glomerella acutata</name>
    <name type="common">Colletotrichum acutatum</name>
    <dbReference type="NCBI Taxonomy" id="27357"/>
    <lineage>
        <taxon>Eukaryota</taxon>
        <taxon>Fungi</taxon>
        <taxon>Dikarya</taxon>
        <taxon>Ascomycota</taxon>
        <taxon>Pezizomycotina</taxon>
        <taxon>Sordariomycetes</taxon>
        <taxon>Hypocreomycetidae</taxon>
        <taxon>Glomerellales</taxon>
        <taxon>Glomerellaceae</taxon>
        <taxon>Colletotrichum</taxon>
        <taxon>Colletotrichum acutatum species complex</taxon>
    </lineage>
</organism>
<reference evidence="1" key="1">
    <citation type="submission" date="2021-12" db="EMBL/GenBank/DDBJ databases">
        <title>Comparative genomics, transcriptomics and evolutionary studies reveal genomic signatures of adaptation to plant cell wall in hemibiotrophic fungi.</title>
        <authorList>
            <consortium name="DOE Joint Genome Institute"/>
            <person name="Baroncelli R."/>
            <person name="Diaz J.F."/>
            <person name="Benocci T."/>
            <person name="Peng M."/>
            <person name="Battaglia E."/>
            <person name="Haridas S."/>
            <person name="Andreopoulos W."/>
            <person name="Labutti K."/>
            <person name="Pangilinan J."/>
            <person name="Floch G.L."/>
            <person name="Makela M.R."/>
            <person name="Henrissat B."/>
            <person name="Grigoriev I.V."/>
            <person name="Crouch J.A."/>
            <person name="De Vries R.P."/>
            <person name="Sukno S.A."/>
            <person name="Thon M.R."/>
        </authorList>
    </citation>
    <scope>NUCLEOTIDE SEQUENCE</scope>
    <source>
        <strain evidence="1">CBS 112980</strain>
    </source>
</reference>
<protein>
    <submittedName>
        <fullName evidence="1">Uncharacterized protein</fullName>
    </submittedName>
</protein>
<dbReference type="RefSeq" id="XP_060368662.1">
    <property type="nucleotide sequence ID" value="XM_060513709.1"/>
</dbReference>
<dbReference type="GeneID" id="85397607"/>
<proteinExistence type="predicted"/>